<dbReference type="Proteomes" id="UP001162060">
    <property type="component" value="Unassembled WGS sequence"/>
</dbReference>
<reference evidence="1" key="1">
    <citation type="submission" date="2024-01" db="EMBL/GenBank/DDBJ databases">
        <authorList>
            <person name="Webb A."/>
        </authorList>
    </citation>
    <scope>NUCLEOTIDE SEQUENCE</scope>
    <source>
        <strain evidence="1">Pm1</strain>
    </source>
</reference>
<sequence>MLITRPVAAEVVAVVLAAASQVLRRRLTRLAGLLQIDVGFAKHSAVGSADSVHYSAQWTAKFGSTGRTPGNGSTESDYSAAVECACNGAP</sequence>
<dbReference type="EMBL" id="CAKLBY020000130">
    <property type="protein sequence ID" value="CAK7928598.1"/>
    <property type="molecule type" value="Genomic_DNA"/>
</dbReference>
<name>A0AAV1U3Y0_9STRA</name>
<evidence type="ECO:0008006" key="3">
    <source>
        <dbReference type="Google" id="ProtNLM"/>
    </source>
</evidence>
<proteinExistence type="predicted"/>
<protein>
    <recommendedName>
        <fullName evidence="3">Polyketide synthase</fullName>
    </recommendedName>
</protein>
<organism evidence="1 2">
    <name type="scientific">Peronospora matthiolae</name>
    <dbReference type="NCBI Taxonomy" id="2874970"/>
    <lineage>
        <taxon>Eukaryota</taxon>
        <taxon>Sar</taxon>
        <taxon>Stramenopiles</taxon>
        <taxon>Oomycota</taxon>
        <taxon>Peronosporomycetes</taxon>
        <taxon>Peronosporales</taxon>
        <taxon>Peronosporaceae</taxon>
        <taxon>Peronospora</taxon>
    </lineage>
</organism>
<gene>
    <name evidence="1" type="ORF">PM001_LOCUS13748</name>
</gene>
<dbReference type="AlphaFoldDB" id="A0AAV1U3Y0"/>
<comment type="caution">
    <text evidence="1">The sequence shown here is derived from an EMBL/GenBank/DDBJ whole genome shotgun (WGS) entry which is preliminary data.</text>
</comment>
<evidence type="ECO:0000313" key="2">
    <source>
        <dbReference type="Proteomes" id="UP001162060"/>
    </source>
</evidence>
<accession>A0AAV1U3Y0</accession>
<evidence type="ECO:0000313" key="1">
    <source>
        <dbReference type="EMBL" id="CAK7928598.1"/>
    </source>
</evidence>